<dbReference type="HOGENOM" id="CLU_069253_1_3_4"/>
<dbReference type="GO" id="GO:0018845">
    <property type="term" value="F:2-hydroxychromene-2-carboxylate isomerase activity"/>
    <property type="evidence" value="ECO:0007669"/>
    <property type="project" value="UniProtKB-UniRule"/>
</dbReference>
<evidence type="ECO:0000313" key="4">
    <source>
        <dbReference type="EMBL" id="CCJ54147.1"/>
    </source>
</evidence>
<evidence type="ECO:0000256" key="1">
    <source>
        <dbReference type="PIRNR" id="PIRNR006386"/>
    </source>
</evidence>
<dbReference type="SUPFAM" id="SSF52833">
    <property type="entry name" value="Thioredoxin-like"/>
    <property type="match status" value="1"/>
</dbReference>
<dbReference type="InterPro" id="IPR036249">
    <property type="entry name" value="Thioredoxin-like_sf"/>
</dbReference>
<comment type="catalytic activity">
    <reaction evidence="1">
        <text>2-hydroxychromene-2-carboxylate = (3E)-4-(2-hydroxyphenyl)-2-oxobut-3-enoate</text>
        <dbReference type="Rhea" id="RHEA:27401"/>
        <dbReference type="ChEBI" id="CHEBI:59350"/>
        <dbReference type="ChEBI" id="CHEBI:59353"/>
        <dbReference type="EC" id="5.99.1.4"/>
    </reaction>
</comment>
<dbReference type="InterPro" id="IPR001853">
    <property type="entry name" value="DSBA-like_thioredoxin_dom"/>
</dbReference>
<feature type="active site" description="Nucleophile" evidence="2">
    <location>
        <position position="11"/>
    </location>
</feature>
<evidence type="ECO:0000259" key="3">
    <source>
        <dbReference type="Pfam" id="PF01323"/>
    </source>
</evidence>
<evidence type="ECO:0000256" key="2">
    <source>
        <dbReference type="PIRSR" id="PIRSR006386-1"/>
    </source>
</evidence>
<dbReference type="PANTHER" id="PTHR42943:SF13">
    <property type="entry name" value="GLUTATHIONE S-TRANSFERASE KAPPA-RELATED"/>
    <property type="match status" value="1"/>
</dbReference>
<dbReference type="GeneID" id="56480097"/>
<dbReference type="Gene3D" id="3.40.30.10">
    <property type="entry name" value="Glutaredoxin"/>
    <property type="match status" value="1"/>
</dbReference>
<dbReference type="EMBL" id="HE965806">
    <property type="protein sequence ID" value="CCJ54147.1"/>
    <property type="molecule type" value="Genomic_DNA"/>
</dbReference>
<dbReference type="GO" id="GO:0004602">
    <property type="term" value="F:glutathione peroxidase activity"/>
    <property type="evidence" value="ECO:0007669"/>
    <property type="project" value="TreeGrafter"/>
</dbReference>
<keyword evidence="1 4" id="KW-0413">Isomerase</keyword>
<dbReference type="InterPro" id="IPR051924">
    <property type="entry name" value="GST_Kappa/NadH"/>
</dbReference>
<accession>A0A0C6P7R3</accession>
<dbReference type="Proteomes" id="UP000007564">
    <property type="component" value="Chromosome"/>
</dbReference>
<dbReference type="PIRSF" id="PIRSF006386">
    <property type="entry name" value="HCCAis_GSTk"/>
    <property type="match status" value="1"/>
</dbReference>
<sequence length="206" mass="23129">MHIDYYFSVVSDWAYFGGERLERLARRHGATIRHKPMQLSAVYAQTGGILLQQRSTQRQAYRVTELERWRDHLGIPITLHPRHYPVDDIPASCAILAAQELGMATGDYANAVLRAIWTQERDISEPRTLDEIARGLGLDADAILQRAQAPHIRQRLADNTREAIGHGVFGSPFYLCNGHLFWGQDRLPFLEDVLAGRVGAYAGAPA</sequence>
<protein>
    <recommendedName>
        <fullName evidence="1">2-hydroxychromene-2-carboxylate isomerase</fullName>
        <ecNumber evidence="1">5.99.1.4</ecNumber>
    </recommendedName>
</protein>
<dbReference type="KEGG" id="bbh:BN112_2230"/>
<proteinExistence type="inferred from homology"/>
<dbReference type="GO" id="GO:1901170">
    <property type="term" value="P:naphthalene catabolic process"/>
    <property type="evidence" value="ECO:0007669"/>
    <property type="project" value="InterPro"/>
</dbReference>
<dbReference type="GO" id="GO:0004364">
    <property type="term" value="F:glutathione transferase activity"/>
    <property type="evidence" value="ECO:0007669"/>
    <property type="project" value="TreeGrafter"/>
</dbReference>
<organism evidence="4 5">
    <name type="scientific">Bordetella bronchiseptica 253</name>
    <dbReference type="NCBI Taxonomy" id="568707"/>
    <lineage>
        <taxon>Bacteria</taxon>
        <taxon>Pseudomonadati</taxon>
        <taxon>Pseudomonadota</taxon>
        <taxon>Betaproteobacteria</taxon>
        <taxon>Burkholderiales</taxon>
        <taxon>Alcaligenaceae</taxon>
        <taxon>Bordetella</taxon>
    </lineage>
</organism>
<dbReference type="OrthoDB" id="8560325at2"/>
<name>A0A0C6P7R3_BORBO</name>
<dbReference type="RefSeq" id="WP_003809123.1">
    <property type="nucleotide sequence ID" value="NC_019382.1"/>
</dbReference>
<reference evidence="4 5" key="1">
    <citation type="journal article" date="2012" name="BMC Genomics">
        <title>Comparative genomics of the classical Bordetella subspecies: the evolution and exchange of virulence-associated diversity amongst closely related pathogens.</title>
        <authorList>
            <person name="Park J."/>
            <person name="Zhang Y."/>
            <person name="Buboltz A.M."/>
            <person name="Zhang X."/>
            <person name="Schuster S.C."/>
            <person name="Ahuja U."/>
            <person name="Liu M."/>
            <person name="Miller J.F."/>
            <person name="Sebaihia M."/>
            <person name="Bentley S.D."/>
            <person name="Parkhill J."/>
            <person name="Harvill E.T."/>
        </authorList>
    </citation>
    <scope>NUCLEOTIDE SEQUENCE [LARGE SCALE GENOMIC DNA]</scope>
    <source>
        <strain evidence="4 5">253</strain>
    </source>
</reference>
<dbReference type="CDD" id="cd03022">
    <property type="entry name" value="DsbA_HCCA_Iso"/>
    <property type="match status" value="1"/>
</dbReference>
<dbReference type="GO" id="GO:0006749">
    <property type="term" value="P:glutathione metabolic process"/>
    <property type="evidence" value="ECO:0007669"/>
    <property type="project" value="TreeGrafter"/>
</dbReference>
<feature type="domain" description="DSBA-like thioredoxin" evidence="3">
    <location>
        <begin position="3"/>
        <end position="194"/>
    </location>
</feature>
<evidence type="ECO:0000313" key="5">
    <source>
        <dbReference type="Proteomes" id="UP000007564"/>
    </source>
</evidence>
<dbReference type="InterPro" id="IPR044087">
    <property type="entry name" value="NahD-like"/>
</dbReference>
<comment type="similarity">
    <text evidence="1">Belongs to the GST superfamily. NadH family.</text>
</comment>
<dbReference type="PANTHER" id="PTHR42943">
    <property type="entry name" value="GLUTATHIONE S-TRANSFERASE KAPPA"/>
    <property type="match status" value="1"/>
</dbReference>
<dbReference type="AlphaFoldDB" id="A0A0C6P7R3"/>
<dbReference type="Pfam" id="PF01323">
    <property type="entry name" value="DSBA"/>
    <property type="match status" value="1"/>
</dbReference>
<dbReference type="InterPro" id="IPR014440">
    <property type="entry name" value="HCCAis_GSTk"/>
</dbReference>
<gene>
    <name evidence="4" type="ORF">BN112_2230</name>
</gene>
<dbReference type="EC" id="5.99.1.4" evidence="1"/>